<reference evidence="1" key="1">
    <citation type="journal article" date="2015" name="Nature">
        <title>Complex archaea that bridge the gap between prokaryotes and eukaryotes.</title>
        <authorList>
            <person name="Spang A."/>
            <person name="Saw J.H."/>
            <person name="Jorgensen S.L."/>
            <person name="Zaremba-Niedzwiedzka K."/>
            <person name="Martijn J."/>
            <person name="Lind A.E."/>
            <person name="van Eijk R."/>
            <person name="Schleper C."/>
            <person name="Guy L."/>
            <person name="Ettema T.J."/>
        </authorList>
    </citation>
    <scope>NUCLEOTIDE SEQUENCE</scope>
</reference>
<feature type="non-terminal residue" evidence="1">
    <location>
        <position position="1"/>
    </location>
</feature>
<proteinExistence type="predicted"/>
<comment type="caution">
    <text evidence="1">The sequence shown here is derived from an EMBL/GenBank/DDBJ whole genome shotgun (WGS) entry which is preliminary data.</text>
</comment>
<dbReference type="AlphaFoldDB" id="A0A0F9PUC1"/>
<evidence type="ECO:0000313" key="1">
    <source>
        <dbReference type="EMBL" id="KKN04696.1"/>
    </source>
</evidence>
<protein>
    <submittedName>
        <fullName evidence="1">Uncharacterized protein</fullName>
    </submittedName>
</protein>
<organism evidence="1">
    <name type="scientific">marine sediment metagenome</name>
    <dbReference type="NCBI Taxonomy" id="412755"/>
    <lineage>
        <taxon>unclassified sequences</taxon>
        <taxon>metagenomes</taxon>
        <taxon>ecological metagenomes</taxon>
    </lineage>
</organism>
<name>A0A0F9PUC1_9ZZZZ</name>
<accession>A0A0F9PUC1</accession>
<dbReference type="EMBL" id="LAZR01004885">
    <property type="protein sequence ID" value="KKN04696.1"/>
    <property type="molecule type" value="Genomic_DNA"/>
</dbReference>
<gene>
    <name evidence="1" type="ORF">LCGC14_1094690</name>
</gene>
<sequence length="141" mass="16004">FWCAERPRRGRRCQGKPASTLQRALARKENQYMPPHKDTPKGTIQTLNIIIKSLTDLKANVDKGDAVVHITITHTNEISRGATPPMVTFEALSTGRHQIRYSMEIINILEAEAFQARSKEWTIFADTPSMMDPPLAEPDYR</sequence>